<feature type="binding site" description="axial binding residue" evidence="5">
    <location>
        <position position="486"/>
    </location>
    <ligand>
        <name>heme</name>
        <dbReference type="ChEBI" id="CHEBI:30413"/>
    </ligand>
    <ligandPart>
        <name>Fe</name>
        <dbReference type="ChEBI" id="CHEBI:18248"/>
    </ligandPart>
</feature>
<sequence length="547" mass="61800">MIGLLSANSGSMPIDALKVAVPLGIGLASAALLTFKMTSNPYDKSIPNIPIRKGDSSHDKELDENQDEFLLRCEEEYGPIFNVKALNQDLTVISGPMVREVFMNESFSFGDAIDTLTGVRAFLMSVLKSHKDIDSRITHDIVRDNISPNLPLFTPRIVEQLKRVVDEQLGYCEGKIVEKPIKIVQDMIAYAMANVFMGPEVAKERIVIDTFIQVTYEFGVVVGRENRKNSWHAWSNKTKYGILNPLQKHIKVLTDAAGPVIEERRRQEVEANENGVEWDRPLDIMQRLLDNNEKYGFIDLEDLCGHLLILILVSVHTTTDTSTNLLYYLACFPEYHEPLFQEQQEVLGQIEAEREELRQSKLQSGEFESAEEFVGTELDPAHDRDLSAAAVKRMVKMDSFVREIFRYRMTRLELMHLARKPVTLSNGMRIAKGQMVVINLRSLHQSHEYQGEDPAEFRPFRFLGKAKAATKAATDFLPFGMGRHACPGRFLAIQELKTVGVLMVSRYSKIEMIDPSHKKRALLSRIGEPCPSGLIFTSRTAPTKGEA</sequence>
<evidence type="ECO:0000256" key="2">
    <source>
        <dbReference type="ARBA" id="ARBA00010617"/>
    </source>
</evidence>
<dbReference type="STRING" id="1314771.A0A197JLK4"/>
<evidence type="ECO:0000313" key="8">
    <source>
        <dbReference type="Proteomes" id="UP000078512"/>
    </source>
</evidence>
<dbReference type="SUPFAM" id="SSF48264">
    <property type="entry name" value="Cytochrome P450"/>
    <property type="match status" value="1"/>
</dbReference>
<dbReference type="InterPro" id="IPR002403">
    <property type="entry name" value="Cyt_P450_E_grp-IV"/>
</dbReference>
<dbReference type="Gene3D" id="1.10.630.10">
    <property type="entry name" value="Cytochrome P450"/>
    <property type="match status" value="1"/>
</dbReference>
<keyword evidence="3 5" id="KW-0479">Metal-binding</keyword>
<protein>
    <submittedName>
        <fullName evidence="7">Cytochrome P450</fullName>
    </submittedName>
</protein>
<evidence type="ECO:0000256" key="3">
    <source>
        <dbReference type="ARBA" id="ARBA00022723"/>
    </source>
</evidence>
<proteinExistence type="inferred from homology"/>
<keyword evidence="8" id="KW-1185">Reference proteome</keyword>
<dbReference type="PRINTS" id="PR00465">
    <property type="entry name" value="EP450IV"/>
</dbReference>
<dbReference type="GO" id="GO:0016705">
    <property type="term" value="F:oxidoreductase activity, acting on paired donors, with incorporation or reduction of molecular oxygen"/>
    <property type="evidence" value="ECO:0007669"/>
    <property type="project" value="InterPro"/>
</dbReference>
<keyword evidence="4 5" id="KW-0408">Iron</keyword>
<organism evidence="7 8">
    <name type="scientific">Linnemannia elongata AG-77</name>
    <dbReference type="NCBI Taxonomy" id="1314771"/>
    <lineage>
        <taxon>Eukaryota</taxon>
        <taxon>Fungi</taxon>
        <taxon>Fungi incertae sedis</taxon>
        <taxon>Mucoromycota</taxon>
        <taxon>Mortierellomycotina</taxon>
        <taxon>Mortierellomycetes</taxon>
        <taxon>Mortierellales</taxon>
        <taxon>Mortierellaceae</taxon>
        <taxon>Linnemannia</taxon>
    </lineage>
</organism>
<name>A0A197JLK4_9FUNG</name>
<dbReference type="InterPro" id="IPR001128">
    <property type="entry name" value="Cyt_P450"/>
</dbReference>
<dbReference type="Proteomes" id="UP000078512">
    <property type="component" value="Unassembled WGS sequence"/>
</dbReference>
<dbReference type="PANTHER" id="PTHR46206">
    <property type="entry name" value="CYTOCHROME P450"/>
    <property type="match status" value="1"/>
</dbReference>
<evidence type="ECO:0000256" key="1">
    <source>
        <dbReference type="ARBA" id="ARBA00001971"/>
    </source>
</evidence>
<keyword evidence="6" id="KW-0560">Oxidoreductase</keyword>
<accession>A0A197JLK4</accession>
<dbReference type="GO" id="GO:0005506">
    <property type="term" value="F:iron ion binding"/>
    <property type="evidence" value="ECO:0007669"/>
    <property type="project" value="InterPro"/>
</dbReference>
<dbReference type="GO" id="GO:0004497">
    <property type="term" value="F:monooxygenase activity"/>
    <property type="evidence" value="ECO:0007669"/>
    <property type="project" value="UniProtKB-KW"/>
</dbReference>
<dbReference type="InterPro" id="IPR017972">
    <property type="entry name" value="Cyt_P450_CS"/>
</dbReference>
<evidence type="ECO:0000256" key="5">
    <source>
        <dbReference type="PIRSR" id="PIRSR602403-1"/>
    </source>
</evidence>
<evidence type="ECO:0000256" key="4">
    <source>
        <dbReference type="ARBA" id="ARBA00023004"/>
    </source>
</evidence>
<dbReference type="OrthoDB" id="1844152at2759"/>
<dbReference type="GO" id="GO:0020037">
    <property type="term" value="F:heme binding"/>
    <property type="evidence" value="ECO:0007669"/>
    <property type="project" value="InterPro"/>
</dbReference>
<gene>
    <name evidence="7" type="ORF">K457DRAFT_729572</name>
</gene>
<reference evidence="7 8" key="1">
    <citation type="submission" date="2016-05" db="EMBL/GenBank/DDBJ databases">
        <title>Genome sequencing reveals origins of a unique bacterial endosymbiosis in the earliest lineages of terrestrial Fungi.</title>
        <authorList>
            <consortium name="DOE Joint Genome Institute"/>
            <person name="Uehling J."/>
            <person name="Gryganskyi A."/>
            <person name="Hameed K."/>
            <person name="Tschaplinski T."/>
            <person name="Misztal P."/>
            <person name="Wu S."/>
            <person name="Desiro A."/>
            <person name="Vande Pol N."/>
            <person name="Du Z.-Y."/>
            <person name="Zienkiewicz A."/>
            <person name="Zienkiewicz K."/>
            <person name="Morin E."/>
            <person name="Tisserant E."/>
            <person name="Splivallo R."/>
            <person name="Hainaut M."/>
            <person name="Henrissat B."/>
            <person name="Ohm R."/>
            <person name="Kuo A."/>
            <person name="Yan J."/>
            <person name="Lipzen A."/>
            <person name="Nolan M."/>
            <person name="Labutti K."/>
            <person name="Barry K."/>
            <person name="Goldstein A."/>
            <person name="Labbe J."/>
            <person name="Schadt C."/>
            <person name="Tuskan G."/>
            <person name="Grigoriev I."/>
            <person name="Martin F."/>
            <person name="Vilgalys R."/>
            <person name="Bonito G."/>
        </authorList>
    </citation>
    <scope>NUCLEOTIDE SEQUENCE [LARGE SCALE GENOMIC DNA]</scope>
    <source>
        <strain evidence="7 8">AG-77</strain>
    </source>
</reference>
<dbReference type="AlphaFoldDB" id="A0A197JLK4"/>
<dbReference type="Pfam" id="PF00067">
    <property type="entry name" value="p450"/>
    <property type="match status" value="2"/>
</dbReference>
<dbReference type="InterPro" id="IPR036396">
    <property type="entry name" value="Cyt_P450_sf"/>
</dbReference>
<dbReference type="PROSITE" id="PS00086">
    <property type="entry name" value="CYTOCHROME_P450"/>
    <property type="match status" value="1"/>
</dbReference>
<keyword evidence="6" id="KW-0503">Monooxygenase</keyword>
<evidence type="ECO:0000256" key="6">
    <source>
        <dbReference type="RuleBase" id="RU000461"/>
    </source>
</evidence>
<comment type="cofactor">
    <cofactor evidence="1 5">
        <name>heme</name>
        <dbReference type="ChEBI" id="CHEBI:30413"/>
    </cofactor>
</comment>
<keyword evidence="5 6" id="KW-0349">Heme</keyword>
<dbReference type="CDD" id="cd11041">
    <property type="entry name" value="CYP503A1-like"/>
    <property type="match status" value="1"/>
</dbReference>
<comment type="similarity">
    <text evidence="2 6">Belongs to the cytochrome P450 family.</text>
</comment>
<dbReference type="EMBL" id="KV442070">
    <property type="protein sequence ID" value="OAQ26107.1"/>
    <property type="molecule type" value="Genomic_DNA"/>
</dbReference>
<evidence type="ECO:0000313" key="7">
    <source>
        <dbReference type="EMBL" id="OAQ26107.1"/>
    </source>
</evidence>